<dbReference type="PANTHER" id="PTHR38011">
    <property type="entry name" value="DIHYDROFOLATE REDUCTASE FAMILY PROTEIN (AFU_ORTHOLOGUE AFUA_8G06820)"/>
    <property type="match status" value="1"/>
</dbReference>
<gene>
    <name evidence="2" type="ORF">SM116_15000</name>
</gene>
<feature type="domain" description="Bacterial bifunctional deaminase-reductase C-terminal" evidence="1">
    <location>
        <begin position="2"/>
        <end position="182"/>
    </location>
</feature>
<reference evidence="2 3" key="1">
    <citation type="submission" date="2023-11" db="EMBL/GenBank/DDBJ databases">
        <title>Genome sequence of Microbacterium rhizosphaerae KACC 19337.</title>
        <authorList>
            <person name="Choi H."/>
            <person name="Kim S."/>
            <person name="Kim Y."/>
            <person name="Kwon S.-W."/>
            <person name="Heo J."/>
        </authorList>
    </citation>
    <scope>NUCLEOTIDE SEQUENCE [LARGE SCALE GENOMIC DNA]</scope>
    <source>
        <strain evidence="2 3">KACC 19337</strain>
    </source>
</reference>
<dbReference type="InterPro" id="IPR002734">
    <property type="entry name" value="RibDG_C"/>
</dbReference>
<dbReference type="EMBL" id="CP139368">
    <property type="protein sequence ID" value="WPR89053.1"/>
    <property type="molecule type" value="Genomic_DNA"/>
</dbReference>
<dbReference type="Proteomes" id="UP001323798">
    <property type="component" value="Chromosome"/>
</dbReference>
<evidence type="ECO:0000259" key="1">
    <source>
        <dbReference type="Pfam" id="PF01872"/>
    </source>
</evidence>
<dbReference type="Pfam" id="PF01872">
    <property type="entry name" value="RibD_C"/>
    <property type="match status" value="1"/>
</dbReference>
<dbReference type="PANTHER" id="PTHR38011:SF11">
    <property type="entry name" value="2,5-DIAMINO-6-RIBOSYLAMINO-4(3H)-PYRIMIDINONE 5'-PHOSPHATE REDUCTASE"/>
    <property type="match status" value="1"/>
</dbReference>
<proteinExistence type="predicted"/>
<accession>A0ABZ0SKB2</accession>
<dbReference type="Gene3D" id="3.40.430.10">
    <property type="entry name" value="Dihydrofolate Reductase, subunit A"/>
    <property type="match status" value="1"/>
</dbReference>
<dbReference type="RefSeq" id="WP_320941770.1">
    <property type="nucleotide sequence ID" value="NZ_BAABEU010000001.1"/>
</dbReference>
<organism evidence="2 3">
    <name type="scientific">Microbacterium rhizosphaerae</name>
    <dbReference type="NCBI Taxonomy" id="1678237"/>
    <lineage>
        <taxon>Bacteria</taxon>
        <taxon>Bacillati</taxon>
        <taxon>Actinomycetota</taxon>
        <taxon>Actinomycetes</taxon>
        <taxon>Micrococcales</taxon>
        <taxon>Microbacteriaceae</taxon>
        <taxon>Microbacterium</taxon>
    </lineage>
</organism>
<name>A0ABZ0SKB2_9MICO</name>
<dbReference type="InterPro" id="IPR024072">
    <property type="entry name" value="DHFR-like_dom_sf"/>
</dbReference>
<evidence type="ECO:0000313" key="3">
    <source>
        <dbReference type="Proteomes" id="UP001323798"/>
    </source>
</evidence>
<dbReference type="InterPro" id="IPR050765">
    <property type="entry name" value="Riboflavin_Biosynth_HTPR"/>
</dbReference>
<sequence length="189" mass="21036">MRKIVAFEHMTLDGYVSSGKGTGFEWTHRAYSEELAAYARHIQEDFDLPVYGRETYLGMYGYWSTQPNEESSQTERAHAEWVNAVDKIVCSTTLESADWNNTTLVRGDLAEQFGRLKEQPGGTIAIYASPKLVHSFLDLGLIDEFRVVVHPVVIGGGTPLFPAGSDFALDLVESRSFDSGAVYLRYSVA</sequence>
<dbReference type="SUPFAM" id="SSF53597">
    <property type="entry name" value="Dihydrofolate reductase-like"/>
    <property type="match status" value="1"/>
</dbReference>
<protein>
    <submittedName>
        <fullName evidence="2">Dihydrofolate reductase family protein</fullName>
    </submittedName>
</protein>
<keyword evidence="3" id="KW-1185">Reference proteome</keyword>
<evidence type="ECO:0000313" key="2">
    <source>
        <dbReference type="EMBL" id="WPR89053.1"/>
    </source>
</evidence>